<protein>
    <submittedName>
        <fullName evidence="2">Uncharacterized protein</fullName>
    </submittedName>
</protein>
<proteinExistence type="predicted"/>
<reference evidence="2 3" key="1">
    <citation type="submission" date="2019-04" db="EMBL/GenBank/DDBJ databases">
        <title>Streptomyces oryziradicis sp. nov., a novel actinomycete isolated from rhizosphere soil of rice (Oryza sativa L.).</title>
        <authorList>
            <person name="Li C."/>
        </authorList>
    </citation>
    <scope>NUCLEOTIDE SEQUENCE [LARGE SCALE GENOMIC DNA]</scope>
    <source>
        <strain evidence="2 3">NEAU-C40</strain>
    </source>
</reference>
<dbReference type="EMBL" id="SUMC01000019">
    <property type="protein sequence ID" value="TKA09790.1"/>
    <property type="molecule type" value="Genomic_DNA"/>
</dbReference>
<evidence type="ECO:0000256" key="1">
    <source>
        <dbReference type="SAM" id="MobiDB-lite"/>
    </source>
</evidence>
<dbReference type="RefSeq" id="WP_136725393.1">
    <property type="nucleotide sequence ID" value="NZ_SUMC01000019.1"/>
</dbReference>
<comment type="caution">
    <text evidence="2">The sequence shown here is derived from an EMBL/GenBank/DDBJ whole genome shotgun (WGS) entry which is preliminary data.</text>
</comment>
<dbReference type="OrthoDB" id="4147502at2"/>
<keyword evidence="3" id="KW-1185">Reference proteome</keyword>
<feature type="compositionally biased region" description="Low complexity" evidence="1">
    <location>
        <begin position="128"/>
        <end position="144"/>
    </location>
</feature>
<gene>
    <name evidence="2" type="ORF">FCI23_20545</name>
</gene>
<name>A0A4U0SJ37_9ACTN</name>
<dbReference type="Proteomes" id="UP000305778">
    <property type="component" value="Unassembled WGS sequence"/>
</dbReference>
<dbReference type="AlphaFoldDB" id="A0A4U0SJ37"/>
<organism evidence="2 3">
    <name type="scientific">Actinacidiphila oryziradicis</name>
    <dbReference type="NCBI Taxonomy" id="2571141"/>
    <lineage>
        <taxon>Bacteria</taxon>
        <taxon>Bacillati</taxon>
        <taxon>Actinomycetota</taxon>
        <taxon>Actinomycetes</taxon>
        <taxon>Kitasatosporales</taxon>
        <taxon>Streptomycetaceae</taxon>
        <taxon>Actinacidiphila</taxon>
    </lineage>
</organism>
<evidence type="ECO:0000313" key="3">
    <source>
        <dbReference type="Proteomes" id="UP000305778"/>
    </source>
</evidence>
<feature type="region of interest" description="Disordered" evidence="1">
    <location>
        <begin position="99"/>
        <end position="174"/>
    </location>
</feature>
<sequence length="298" mass="31009">MGDPYNNDERRPEVLSDLRTQLREAADSHRPDRERMLRRVEHGMAAPRPAARGGWLGRGGHRSPIGPAPWARVVGVTAGLVSAFAVGGLAVGLTTDGKDHGGQSVVTSPGPAAPPDLSMPTRSPTHKPVTSSPGTGGTTNPAPGMVHTPTGNPSAGASSSASPDTRRGNHPRDGYLWSDGLVAKNSNTFWAESDVTVKNEKPLTTLTVELRIALTGSVASTGSWSTLAADNYTVTITEDNGALVYRWTLKSGKTLAAGTYTFAGQYNHAKGVRDAGGDLYAARGGGTGGAVEVRGDFF</sequence>
<accession>A0A4U0SJ37</accession>
<feature type="compositionally biased region" description="Basic and acidic residues" evidence="1">
    <location>
        <begin position="164"/>
        <end position="173"/>
    </location>
</feature>
<evidence type="ECO:0000313" key="2">
    <source>
        <dbReference type="EMBL" id="TKA09790.1"/>
    </source>
</evidence>